<keyword evidence="2" id="KW-1185">Reference proteome</keyword>
<dbReference type="KEGG" id="paek:D3873_01955"/>
<dbReference type="Proteomes" id="UP000265725">
    <property type="component" value="Chromosome"/>
</dbReference>
<evidence type="ECO:0000313" key="1">
    <source>
        <dbReference type="EMBL" id="AYC28692.1"/>
    </source>
</evidence>
<evidence type="ECO:0000313" key="2">
    <source>
        <dbReference type="Proteomes" id="UP000265725"/>
    </source>
</evidence>
<protein>
    <submittedName>
        <fullName evidence="1">Uncharacterized protein</fullName>
    </submittedName>
</protein>
<reference evidence="2" key="1">
    <citation type="submission" date="2018-09" db="EMBL/GenBank/DDBJ databases">
        <authorList>
            <person name="Zhu H."/>
        </authorList>
    </citation>
    <scope>NUCLEOTIDE SEQUENCE [LARGE SCALE GENOMIC DNA]</scope>
    <source>
        <strain evidence="2">K2R23-3</strain>
    </source>
</reference>
<proteinExistence type="predicted"/>
<organism evidence="1 2">
    <name type="scientific">Paenisporosarcina cavernae</name>
    <dbReference type="NCBI Taxonomy" id="2320858"/>
    <lineage>
        <taxon>Bacteria</taxon>
        <taxon>Bacillati</taxon>
        <taxon>Bacillota</taxon>
        <taxon>Bacilli</taxon>
        <taxon>Bacillales</taxon>
        <taxon>Caryophanaceae</taxon>
        <taxon>Paenisporosarcina</taxon>
    </lineage>
</organism>
<dbReference type="EMBL" id="CP032418">
    <property type="protein sequence ID" value="AYC28692.1"/>
    <property type="molecule type" value="Genomic_DNA"/>
</dbReference>
<sequence length="79" mass="9541">MSEKTVRITPIKKLSNEEYIVLFQRYFEPVVGELELRLTQQELKEMLDFQRGYCKHWGYRLVVDFTQLEDVSKQNIERG</sequence>
<dbReference type="AlphaFoldDB" id="A0A385YSR5"/>
<gene>
    <name evidence="1" type="ORF">D3873_01955</name>
</gene>
<dbReference type="RefSeq" id="WP_119882437.1">
    <property type="nucleotide sequence ID" value="NZ_CP032418.1"/>
</dbReference>
<name>A0A385YSR5_9BACL</name>
<accession>A0A385YSR5</accession>